<name>A0ABT9E986_9PROT</name>
<dbReference type="InterPro" id="IPR012338">
    <property type="entry name" value="Beta-lactam/transpept-like"/>
</dbReference>
<dbReference type="InterPro" id="IPR001466">
    <property type="entry name" value="Beta-lactam-related"/>
</dbReference>
<protein>
    <submittedName>
        <fullName evidence="2">Serine hydrolase domain-containing protein</fullName>
        <ecNumber evidence="2">3.1.1.103</ecNumber>
    </submittedName>
</protein>
<dbReference type="Gene3D" id="3.40.710.10">
    <property type="entry name" value="DD-peptidase/beta-lactamase superfamily"/>
    <property type="match status" value="1"/>
</dbReference>
<accession>A0ABT9E986</accession>
<dbReference type="EMBL" id="JAUTWS010000057">
    <property type="protein sequence ID" value="MDO9712750.1"/>
    <property type="molecule type" value="Genomic_DNA"/>
</dbReference>
<dbReference type="PANTHER" id="PTHR46825:SF9">
    <property type="entry name" value="BETA-LACTAMASE-RELATED DOMAIN-CONTAINING PROTEIN"/>
    <property type="match status" value="1"/>
</dbReference>
<feature type="domain" description="Beta-lactamase-related" evidence="1">
    <location>
        <begin position="33"/>
        <end position="340"/>
    </location>
</feature>
<gene>
    <name evidence="2" type="ORF">Q7A36_30735</name>
</gene>
<dbReference type="PANTHER" id="PTHR46825">
    <property type="entry name" value="D-ALANYL-D-ALANINE-CARBOXYPEPTIDASE/ENDOPEPTIDASE AMPH"/>
    <property type="match status" value="1"/>
</dbReference>
<dbReference type="RefSeq" id="WP_305107606.1">
    <property type="nucleotide sequence ID" value="NZ_JAUTWS010000057.1"/>
</dbReference>
<organism evidence="2 3">
    <name type="scientific">Paracraurococcus lichenis</name>
    <dbReference type="NCBI Taxonomy" id="3064888"/>
    <lineage>
        <taxon>Bacteria</taxon>
        <taxon>Pseudomonadati</taxon>
        <taxon>Pseudomonadota</taxon>
        <taxon>Alphaproteobacteria</taxon>
        <taxon>Acetobacterales</taxon>
        <taxon>Roseomonadaceae</taxon>
        <taxon>Paracraurococcus</taxon>
    </lineage>
</organism>
<evidence type="ECO:0000313" key="2">
    <source>
        <dbReference type="EMBL" id="MDO9712750.1"/>
    </source>
</evidence>
<dbReference type="Pfam" id="PF00144">
    <property type="entry name" value="Beta-lactamase"/>
    <property type="match status" value="1"/>
</dbReference>
<comment type="caution">
    <text evidence="2">The sequence shown here is derived from an EMBL/GenBank/DDBJ whole genome shotgun (WGS) entry which is preliminary data.</text>
</comment>
<keyword evidence="3" id="KW-1185">Reference proteome</keyword>
<dbReference type="GO" id="GO:0016787">
    <property type="term" value="F:hydrolase activity"/>
    <property type="evidence" value="ECO:0007669"/>
    <property type="project" value="UniProtKB-KW"/>
</dbReference>
<evidence type="ECO:0000259" key="1">
    <source>
        <dbReference type="Pfam" id="PF00144"/>
    </source>
</evidence>
<dbReference type="SUPFAM" id="SSF56601">
    <property type="entry name" value="beta-lactamase/transpeptidase-like"/>
    <property type="match status" value="1"/>
</dbReference>
<reference evidence="2 3" key="1">
    <citation type="submission" date="2023-08" db="EMBL/GenBank/DDBJ databases">
        <title>The draft genome sequence of Paracraurococcus sp. LOR1-02.</title>
        <authorList>
            <person name="Kingkaew E."/>
            <person name="Tanasupawat S."/>
        </authorList>
    </citation>
    <scope>NUCLEOTIDE SEQUENCE [LARGE SCALE GENOMIC DNA]</scope>
    <source>
        <strain evidence="2 3">LOR1-02</strain>
    </source>
</reference>
<dbReference type="EC" id="3.1.1.103" evidence="2"/>
<dbReference type="InterPro" id="IPR050491">
    <property type="entry name" value="AmpC-like"/>
</dbReference>
<dbReference type="Proteomes" id="UP001243009">
    <property type="component" value="Unassembled WGS sequence"/>
</dbReference>
<keyword evidence="2" id="KW-0378">Hydrolase</keyword>
<proteinExistence type="predicted"/>
<evidence type="ECO:0000313" key="3">
    <source>
        <dbReference type="Proteomes" id="UP001243009"/>
    </source>
</evidence>
<sequence>MSKVSHYAGMDTRLNRAIAYIQRWTEFQTRLRRQPGCAVSVVQGGRVLLEAAFGVADVATGESLTPRHRFRVASHSKAFTAAGILLLRERGALRLDDPAGQFVSNLHSAVASTTLGQLLAHAAGLPRDGVDGGAAFTDRRPFADAAGLLADLALPPPLEAGLRFKYSNHGYGLLGLVIEAATGEPYTAWIGREVVAAAGLEETSADISYVPEGVPLARGHSAELPLGRRLVIPGDNPTGALAPATGFVATASDMARFFGQLAPGATTSILSVSSRRELVHRRWRDENASVERYYGYGVVAGPPGEWEFFGHPGSFQGSLSRTVVMPEQDLAVSVLTNAVDGFAWLWVDGIVHILKTLCDGVPGAEAADWSGQWWSLWGAIDLVPAGDARVLMANPAVLTPFLDASELEVTGPDTARVVRAGGFERYGEAVQRVRAEDGEVCALRIGGTILVTEAALARELIERYAGSSGPT</sequence>